<evidence type="ECO:0000256" key="1">
    <source>
        <dbReference type="ARBA" id="ARBA00004514"/>
    </source>
</evidence>
<dbReference type="SUPFAM" id="SSF51161">
    <property type="entry name" value="Trimeric LpxA-like enzymes"/>
    <property type="match status" value="1"/>
</dbReference>
<evidence type="ECO:0000313" key="11">
    <source>
        <dbReference type="EMBL" id="WFD38964.1"/>
    </source>
</evidence>
<evidence type="ECO:0000259" key="10">
    <source>
        <dbReference type="Pfam" id="PF25084"/>
    </source>
</evidence>
<keyword evidence="5" id="KW-0648">Protein biosynthesis</keyword>
<dbReference type="GO" id="GO:0002183">
    <property type="term" value="P:cytoplasmic translational initiation"/>
    <property type="evidence" value="ECO:0007669"/>
    <property type="project" value="TreeGrafter"/>
</dbReference>
<dbReference type="EMBL" id="CP119960">
    <property type="protein sequence ID" value="WFD38964.1"/>
    <property type="molecule type" value="Genomic_DNA"/>
</dbReference>
<feature type="region of interest" description="Disordered" evidence="9">
    <location>
        <begin position="422"/>
        <end position="443"/>
    </location>
</feature>
<dbReference type="CDD" id="cd04652">
    <property type="entry name" value="LbH_eIF2B_gamma_C"/>
    <property type="match status" value="1"/>
</dbReference>
<feature type="region of interest" description="Disordered" evidence="9">
    <location>
        <begin position="576"/>
        <end position="613"/>
    </location>
</feature>
<organism evidence="11 12">
    <name type="scientific">Malassezia japonica</name>
    <dbReference type="NCBI Taxonomy" id="223818"/>
    <lineage>
        <taxon>Eukaryota</taxon>
        <taxon>Fungi</taxon>
        <taxon>Dikarya</taxon>
        <taxon>Basidiomycota</taxon>
        <taxon>Ustilaginomycotina</taxon>
        <taxon>Malasseziomycetes</taxon>
        <taxon>Malasseziales</taxon>
        <taxon>Malasseziaceae</taxon>
        <taxon>Malassezia</taxon>
    </lineage>
</organism>
<evidence type="ECO:0000256" key="4">
    <source>
        <dbReference type="ARBA" id="ARBA00022540"/>
    </source>
</evidence>
<dbReference type="InterPro" id="IPR056764">
    <property type="entry name" value="LbH_EIF2B3/5"/>
</dbReference>
<name>A0AAF0F203_9BASI</name>
<dbReference type="GO" id="GO:0005829">
    <property type="term" value="C:cytosol"/>
    <property type="evidence" value="ECO:0007669"/>
    <property type="project" value="UniProtKB-SubCell"/>
</dbReference>
<dbReference type="Gene3D" id="2.160.10.10">
    <property type="entry name" value="Hexapeptide repeat proteins"/>
    <property type="match status" value="1"/>
</dbReference>
<dbReference type="AlphaFoldDB" id="A0AAF0F203"/>
<reference evidence="11" key="1">
    <citation type="submission" date="2023-03" db="EMBL/GenBank/DDBJ databases">
        <title>Mating type loci evolution in Malassezia.</title>
        <authorList>
            <person name="Coelho M.A."/>
        </authorList>
    </citation>
    <scope>NUCLEOTIDE SEQUENCE</scope>
    <source>
        <strain evidence="11">CBS 9431</strain>
    </source>
</reference>
<comment type="similarity">
    <text evidence="2">Belongs to the eIF-2B gamma/epsilon subunits family.</text>
</comment>
<dbReference type="SUPFAM" id="SSF53448">
    <property type="entry name" value="Nucleotide-diphospho-sugar transferases"/>
    <property type="match status" value="1"/>
</dbReference>
<dbReference type="GO" id="GO:0005851">
    <property type="term" value="C:eukaryotic translation initiation factor 2B complex"/>
    <property type="evidence" value="ECO:0007669"/>
    <property type="project" value="TreeGrafter"/>
</dbReference>
<dbReference type="Pfam" id="PF25084">
    <property type="entry name" value="LbH_EIF2B"/>
    <property type="match status" value="1"/>
</dbReference>
<gene>
    <name evidence="11" type="primary">GCD1</name>
    <name evidence="11" type="ORF">MJAP1_001930</name>
</gene>
<dbReference type="InterPro" id="IPR011004">
    <property type="entry name" value="Trimer_LpxA-like_sf"/>
</dbReference>
<dbReference type="GO" id="GO:0005085">
    <property type="term" value="F:guanyl-nucleotide exchange factor activity"/>
    <property type="evidence" value="ECO:0007669"/>
    <property type="project" value="TreeGrafter"/>
</dbReference>
<evidence type="ECO:0000256" key="7">
    <source>
        <dbReference type="ARBA" id="ARBA00044229"/>
    </source>
</evidence>
<dbReference type="Gene3D" id="3.90.550.10">
    <property type="entry name" value="Spore Coat Polysaccharide Biosynthesis Protein SpsA, Chain A"/>
    <property type="match status" value="1"/>
</dbReference>
<keyword evidence="3" id="KW-0963">Cytoplasm</keyword>
<feature type="compositionally biased region" description="Acidic residues" evidence="9">
    <location>
        <begin position="604"/>
        <end position="613"/>
    </location>
</feature>
<dbReference type="Proteomes" id="UP001217754">
    <property type="component" value="Chromosome 3"/>
</dbReference>
<proteinExistence type="inferred from homology"/>
<evidence type="ECO:0000256" key="2">
    <source>
        <dbReference type="ARBA" id="ARBA00007878"/>
    </source>
</evidence>
<dbReference type="RefSeq" id="XP_060121861.1">
    <property type="nucleotide sequence ID" value="XM_060265878.1"/>
</dbReference>
<evidence type="ECO:0000256" key="8">
    <source>
        <dbReference type="ARBA" id="ARBA00046432"/>
    </source>
</evidence>
<sequence length="613" mass="66395">MASSKKWLTNHDVDEMVPTQAPHTARFQPVIFSDAGSNLYPLCDMPSDALPKALVPVLNRPMIAFPLQWLVTAGFKSCLLVAPVAEHAALAAALRTLHLLPPNVDAANVDANAKPNVAVTVGVTSATLPGAENLNSSPSSPSITVELLPFGPKVGESVRSLAQPSESVTRVRWGTAQLLYWLAATRKLELDPLIMPVDLIAPQMPLASLLATHLAATPEPPTISCLFYERGAGEGTGKERERDGPANLFTAYSRVPVRVQEGIQAATDGSRRDISVHEPLLVMDSDDVSDKNASDLEVRMSLLWKHPHVRISTALLDSFVYVMRLQPLLPLLEMHPELNSITGQLVPFVVKCGWQTRLSEKAHWMVSPAQAADEPALNERNTIHTPSLPPWTSVTEGMPAAPQLYRPRAEMVIARLRPEAQRPLPPNVLPNSETDKKGASAPSDEAFIARANTVPTYLECNRYLLRQCAAGSPIFGQYPLPVVAGSGSVPFEQPQGVPENAPIHPKAQLSMDCIVGAGTRIDERTTIKHSILGRNCVIGKGARIMRSILMDGVHVGDNAKIENCIVGAQSSIGDRSQLKETDVGPQYAVPRGAESKNEKLVAYEDSEEDEEDE</sequence>
<dbReference type="InterPro" id="IPR029044">
    <property type="entry name" value="Nucleotide-diphossugar_trans"/>
</dbReference>
<comment type="subcellular location">
    <subcellularLocation>
        <location evidence="1">Cytoplasm</location>
        <location evidence="1">Cytosol</location>
    </subcellularLocation>
</comment>
<dbReference type="GeneID" id="85225579"/>
<evidence type="ECO:0000256" key="9">
    <source>
        <dbReference type="SAM" id="MobiDB-lite"/>
    </source>
</evidence>
<dbReference type="InterPro" id="IPR051960">
    <property type="entry name" value="eIF2B_gamma"/>
</dbReference>
<feature type="domain" description="EIF2B subunit epsilon/gamma LbH" evidence="10">
    <location>
        <begin position="503"/>
        <end position="580"/>
    </location>
</feature>
<dbReference type="PANTHER" id="PTHR45989">
    <property type="entry name" value="TRANSLATION INITIATION FACTOR EIF-2B SUBUNIT GAMMA"/>
    <property type="match status" value="1"/>
</dbReference>
<keyword evidence="4 11" id="KW-0396">Initiation factor</keyword>
<evidence type="ECO:0000256" key="3">
    <source>
        <dbReference type="ARBA" id="ARBA00022490"/>
    </source>
</evidence>
<evidence type="ECO:0000256" key="5">
    <source>
        <dbReference type="ARBA" id="ARBA00022917"/>
    </source>
</evidence>
<keyword evidence="12" id="KW-1185">Reference proteome</keyword>
<protein>
    <recommendedName>
        <fullName evidence="6">Translation initiation factor eIF2B subunit gamma</fullName>
    </recommendedName>
    <alternativeName>
        <fullName evidence="7">eIF2B GDP-GTP exchange factor subunit gamma</fullName>
    </alternativeName>
</protein>
<comment type="subunit">
    <text evidence="8">Component of the translation initiation factor 2B (eIF2B) complex which is a heterodecamer of two sets of five different subunits: alpha, beta, gamma, delta and epsilon. Subunits alpha, beta and delta comprise a regulatory subcomplex and subunits epsilon and gamma comprise a catalytic subcomplex. Within the complex, the hexameric regulatory complex resides at the center, with the two heterodimeric catalytic subcomplexes bound on opposite sides.</text>
</comment>
<dbReference type="PANTHER" id="PTHR45989:SF1">
    <property type="entry name" value="TRANSLATION INITIATION FACTOR EIF-2B SUBUNIT GAMMA"/>
    <property type="match status" value="1"/>
</dbReference>
<dbReference type="GO" id="GO:0003743">
    <property type="term" value="F:translation initiation factor activity"/>
    <property type="evidence" value="ECO:0007669"/>
    <property type="project" value="UniProtKB-KW"/>
</dbReference>
<feature type="compositionally biased region" description="Basic and acidic residues" evidence="9">
    <location>
        <begin position="593"/>
        <end position="602"/>
    </location>
</feature>
<accession>A0AAF0F203</accession>
<evidence type="ECO:0000256" key="6">
    <source>
        <dbReference type="ARBA" id="ARBA00044196"/>
    </source>
</evidence>
<evidence type="ECO:0000313" key="12">
    <source>
        <dbReference type="Proteomes" id="UP001217754"/>
    </source>
</evidence>